<evidence type="ECO:0008006" key="3">
    <source>
        <dbReference type="Google" id="ProtNLM"/>
    </source>
</evidence>
<sequence>MIRAITLDDGEVMEFKELPTDVQKTAAHTLHSVLRDIGKDIETEPAKDLARNIKTAFIELYQVGTGSETIETKTVYSPAFTLKPEALSGEVSIEIASELLPVIRETIRRRGLDGSYDHDVLQVLRTMVTSLGI</sequence>
<dbReference type="AlphaFoldDB" id="A0AAW6SBJ7"/>
<organism evidence="1 2">
    <name type="scientific">Enterobacter cloacae</name>
    <dbReference type="NCBI Taxonomy" id="550"/>
    <lineage>
        <taxon>Bacteria</taxon>
        <taxon>Pseudomonadati</taxon>
        <taxon>Pseudomonadota</taxon>
        <taxon>Gammaproteobacteria</taxon>
        <taxon>Enterobacterales</taxon>
        <taxon>Enterobacteriaceae</taxon>
        <taxon>Enterobacter</taxon>
        <taxon>Enterobacter cloacae complex</taxon>
    </lineage>
</organism>
<reference evidence="1" key="1">
    <citation type="submission" date="2022-09" db="EMBL/GenBank/DDBJ databases">
        <title>Intensive care unit water sources are persistently colonized with multi-drug resistant bacteria and are the site of extensive horizontal gene transfer of antibiotic resistance genes.</title>
        <authorList>
            <person name="Diorio-Toth L."/>
        </authorList>
    </citation>
    <scope>NUCLEOTIDE SEQUENCE</scope>
    <source>
        <strain evidence="1">GD04139</strain>
    </source>
</reference>
<name>A0AAW6SBJ7_ENTCL</name>
<gene>
    <name evidence="1" type="ORF">N7383_19965</name>
</gene>
<protein>
    <recommendedName>
        <fullName evidence="3">Phage protein</fullName>
    </recommendedName>
</protein>
<dbReference type="Proteomes" id="UP001158360">
    <property type="component" value="Unassembled WGS sequence"/>
</dbReference>
<proteinExistence type="predicted"/>
<evidence type="ECO:0000313" key="1">
    <source>
        <dbReference type="EMBL" id="MDH0197907.1"/>
    </source>
</evidence>
<evidence type="ECO:0000313" key="2">
    <source>
        <dbReference type="Proteomes" id="UP001158360"/>
    </source>
</evidence>
<comment type="caution">
    <text evidence="1">The sequence shown here is derived from an EMBL/GenBank/DDBJ whole genome shotgun (WGS) entry which is preliminary data.</text>
</comment>
<accession>A0AAW6SBJ7</accession>
<dbReference type="EMBL" id="JAODZM010000038">
    <property type="protein sequence ID" value="MDH0197907.1"/>
    <property type="molecule type" value="Genomic_DNA"/>
</dbReference>
<dbReference type="RefSeq" id="WP_230852447.1">
    <property type="nucleotide sequence ID" value="NZ_JAODZM010000038.1"/>
</dbReference>